<name>A0A6V7VT01_MELEN</name>
<evidence type="ECO:0000313" key="2">
    <source>
        <dbReference type="EMBL" id="CAD2178086.1"/>
    </source>
</evidence>
<evidence type="ECO:0000313" key="3">
    <source>
        <dbReference type="Proteomes" id="UP000580250"/>
    </source>
</evidence>
<dbReference type="EMBL" id="CAJEWN010000311">
    <property type="protein sequence ID" value="CAD2178086.1"/>
    <property type="molecule type" value="Genomic_DNA"/>
</dbReference>
<keyword evidence="1" id="KW-0732">Signal</keyword>
<sequence>MFKTCIIFYLIHFLNLFGHFYCSDLNKLEGLEKFDKMRVNERNFQLVRNIHANWFATGLKALMGSLGRTLYQKLSKEEQKQLADCLYRVEDKMDLVVAANCLVNARRRHFARIITDQVDNNYKMRWKVNF</sequence>
<comment type="caution">
    <text evidence="2">The sequence shown here is derived from an EMBL/GenBank/DDBJ whole genome shotgun (WGS) entry which is preliminary data.</text>
</comment>
<dbReference type="Proteomes" id="UP000580250">
    <property type="component" value="Unassembled WGS sequence"/>
</dbReference>
<gene>
    <name evidence="2" type="ORF">MENT_LOCUS30004</name>
</gene>
<organism evidence="2 3">
    <name type="scientific">Meloidogyne enterolobii</name>
    <name type="common">Root-knot nematode worm</name>
    <name type="synonym">Meloidogyne mayaguensis</name>
    <dbReference type="NCBI Taxonomy" id="390850"/>
    <lineage>
        <taxon>Eukaryota</taxon>
        <taxon>Metazoa</taxon>
        <taxon>Ecdysozoa</taxon>
        <taxon>Nematoda</taxon>
        <taxon>Chromadorea</taxon>
        <taxon>Rhabditida</taxon>
        <taxon>Tylenchina</taxon>
        <taxon>Tylenchomorpha</taxon>
        <taxon>Tylenchoidea</taxon>
        <taxon>Meloidogynidae</taxon>
        <taxon>Meloidogyninae</taxon>
        <taxon>Meloidogyne</taxon>
    </lineage>
</organism>
<proteinExistence type="predicted"/>
<accession>A0A6V7VT01</accession>
<dbReference type="OrthoDB" id="5868188at2759"/>
<feature type="chain" id="PRO_5027960990" evidence="1">
    <location>
        <begin position="23"/>
        <end position="130"/>
    </location>
</feature>
<evidence type="ECO:0000256" key="1">
    <source>
        <dbReference type="SAM" id="SignalP"/>
    </source>
</evidence>
<feature type="signal peptide" evidence="1">
    <location>
        <begin position="1"/>
        <end position="22"/>
    </location>
</feature>
<protein>
    <submittedName>
        <fullName evidence="2">Uncharacterized protein</fullName>
    </submittedName>
</protein>
<reference evidence="2 3" key="1">
    <citation type="submission" date="2020-08" db="EMBL/GenBank/DDBJ databases">
        <authorList>
            <person name="Koutsovoulos G."/>
            <person name="Danchin GJ E."/>
        </authorList>
    </citation>
    <scope>NUCLEOTIDE SEQUENCE [LARGE SCALE GENOMIC DNA]</scope>
</reference>
<dbReference type="AlphaFoldDB" id="A0A6V7VT01"/>